<evidence type="ECO:0000256" key="3">
    <source>
        <dbReference type="ARBA" id="ARBA00022692"/>
    </source>
</evidence>
<accession>A0A0K8MF27</accession>
<keyword evidence="9" id="KW-0407">Ion channel</keyword>
<dbReference type="PANTHER" id="PTHR43427:SF6">
    <property type="entry name" value="CHLORIDE CHANNEL PROTEIN CLC-E"/>
    <property type="match status" value="1"/>
</dbReference>
<keyword evidence="7" id="KW-0869">Chloride channel</keyword>
<dbReference type="GO" id="GO:0005254">
    <property type="term" value="F:chloride channel activity"/>
    <property type="evidence" value="ECO:0007669"/>
    <property type="project" value="UniProtKB-KW"/>
</dbReference>
<evidence type="ECO:0000313" key="12">
    <source>
        <dbReference type="Proteomes" id="UP000036771"/>
    </source>
</evidence>
<dbReference type="PRINTS" id="PR00762">
    <property type="entry name" value="CLCHANNEL"/>
</dbReference>
<sequence>MKNISVVKQRLLIKLGAGVGVAAAFNAPIGGMVFAIEEYVKKISPKIATILVGGTLGAVFISNLLTGNQPYMGQVSPAQLQHSWHHIPFAILIGSLCGLSGALFTKAIVFMTVNKTFFLNSWRKKHYLINALIFGLIVAFIGHLSSGLSFGNGAGSTTQFLDSSTDAPWYYAIAKFFGAIASVSAGVPGGYFSTALSIGAGIGDLVHHFFNTIPLVQFYLLGMAGFLAAITQSPITAVAMVVEMSGSSQFSLPILLSCFVASIISEQFGDSVYHQQVLNYIDPCRYKETL</sequence>
<dbReference type="InterPro" id="IPR014743">
    <property type="entry name" value="Cl-channel_core"/>
</dbReference>
<feature type="transmembrane region" description="Helical" evidence="10">
    <location>
        <begin position="12"/>
        <end position="35"/>
    </location>
</feature>
<dbReference type="GO" id="GO:0034707">
    <property type="term" value="C:chloride channel complex"/>
    <property type="evidence" value="ECO:0007669"/>
    <property type="project" value="UniProtKB-KW"/>
</dbReference>
<proteinExistence type="predicted"/>
<evidence type="ECO:0000256" key="9">
    <source>
        <dbReference type="ARBA" id="ARBA00023303"/>
    </source>
</evidence>
<dbReference type="InterPro" id="IPR050368">
    <property type="entry name" value="ClC-type_chloride_channel"/>
</dbReference>
<keyword evidence="4 10" id="KW-1133">Transmembrane helix</keyword>
<evidence type="ECO:0000256" key="7">
    <source>
        <dbReference type="ARBA" id="ARBA00023173"/>
    </source>
</evidence>
<organism evidence="11 12">
    <name type="scientific">Caedimonas varicaedens</name>
    <dbReference type="NCBI Taxonomy" id="1629334"/>
    <lineage>
        <taxon>Bacteria</taxon>
        <taxon>Pseudomonadati</taxon>
        <taxon>Pseudomonadota</taxon>
        <taxon>Alphaproteobacteria</taxon>
        <taxon>Holosporales</taxon>
        <taxon>Caedimonadaceae</taxon>
        <taxon>Caedimonas</taxon>
    </lineage>
</organism>
<dbReference type="SUPFAM" id="SSF81340">
    <property type="entry name" value="Clc chloride channel"/>
    <property type="match status" value="1"/>
</dbReference>
<dbReference type="Proteomes" id="UP000036771">
    <property type="component" value="Unassembled WGS sequence"/>
</dbReference>
<feature type="transmembrane region" description="Helical" evidence="10">
    <location>
        <begin position="205"/>
        <end position="230"/>
    </location>
</feature>
<dbReference type="STRING" id="1629334.Cva_01757"/>
<feature type="transmembrane region" description="Helical" evidence="10">
    <location>
        <begin position="86"/>
        <end position="106"/>
    </location>
</feature>
<name>A0A0K8MF27_9PROT</name>
<keyword evidence="2" id="KW-0813">Transport</keyword>
<gene>
    <name evidence="11" type="primary">clcA</name>
    <name evidence="11" type="ORF">Cva_01757</name>
</gene>
<dbReference type="Pfam" id="PF00654">
    <property type="entry name" value="Voltage_CLC"/>
    <property type="match status" value="1"/>
</dbReference>
<feature type="transmembrane region" description="Helical" evidence="10">
    <location>
        <begin position="47"/>
        <end position="66"/>
    </location>
</feature>
<dbReference type="InterPro" id="IPR001807">
    <property type="entry name" value="ClC"/>
</dbReference>
<evidence type="ECO:0000256" key="4">
    <source>
        <dbReference type="ARBA" id="ARBA00022989"/>
    </source>
</evidence>
<dbReference type="OrthoDB" id="9767361at2"/>
<dbReference type="AlphaFoldDB" id="A0A0K8MF27"/>
<evidence type="ECO:0000256" key="5">
    <source>
        <dbReference type="ARBA" id="ARBA00023065"/>
    </source>
</evidence>
<dbReference type="Gene3D" id="1.10.3080.10">
    <property type="entry name" value="Clc chloride channel"/>
    <property type="match status" value="1"/>
</dbReference>
<feature type="transmembrane region" description="Helical" evidence="10">
    <location>
        <begin position="169"/>
        <end position="193"/>
    </location>
</feature>
<dbReference type="PANTHER" id="PTHR43427">
    <property type="entry name" value="CHLORIDE CHANNEL PROTEIN CLC-E"/>
    <property type="match status" value="1"/>
</dbReference>
<evidence type="ECO:0000256" key="6">
    <source>
        <dbReference type="ARBA" id="ARBA00023136"/>
    </source>
</evidence>
<evidence type="ECO:0000256" key="10">
    <source>
        <dbReference type="SAM" id="Phobius"/>
    </source>
</evidence>
<evidence type="ECO:0000256" key="2">
    <source>
        <dbReference type="ARBA" id="ARBA00022448"/>
    </source>
</evidence>
<reference evidence="11 12" key="1">
    <citation type="submission" date="2015-03" db="EMBL/GenBank/DDBJ databases">
        <title>Caedibacter varicaedens, whole genome shotgun sequence.</title>
        <authorList>
            <person name="Suzuki H."/>
            <person name="Dapper A.L."/>
            <person name="Gibson A.K."/>
            <person name="Jackson C."/>
            <person name="Lee H."/>
            <person name="Pejaver V.R."/>
            <person name="Doak T."/>
            <person name="Lynch M."/>
        </authorList>
    </citation>
    <scope>NUCLEOTIDE SEQUENCE [LARGE SCALE GENOMIC DNA]</scope>
</reference>
<keyword evidence="5" id="KW-0406">Ion transport</keyword>
<evidence type="ECO:0000256" key="8">
    <source>
        <dbReference type="ARBA" id="ARBA00023214"/>
    </source>
</evidence>
<keyword evidence="8" id="KW-0868">Chloride</keyword>
<keyword evidence="6 10" id="KW-0472">Membrane</keyword>
<evidence type="ECO:0000256" key="1">
    <source>
        <dbReference type="ARBA" id="ARBA00004141"/>
    </source>
</evidence>
<evidence type="ECO:0000313" key="11">
    <source>
        <dbReference type="EMBL" id="GAO99082.1"/>
    </source>
</evidence>
<keyword evidence="12" id="KW-1185">Reference proteome</keyword>
<comment type="subcellular location">
    <subcellularLocation>
        <location evidence="1">Membrane</location>
        <topology evidence="1">Multi-pass membrane protein</topology>
    </subcellularLocation>
</comment>
<comment type="caution">
    <text evidence="11">The sequence shown here is derived from an EMBL/GenBank/DDBJ whole genome shotgun (WGS) entry which is preliminary data.</text>
</comment>
<protein>
    <submittedName>
        <fullName evidence="11">H(+)/Cl(-) exchange transporter ClcA</fullName>
    </submittedName>
</protein>
<keyword evidence="3 10" id="KW-0812">Transmembrane</keyword>
<dbReference type="EMBL" id="BBVC01000132">
    <property type="protein sequence ID" value="GAO99082.1"/>
    <property type="molecule type" value="Genomic_DNA"/>
</dbReference>
<feature type="transmembrane region" description="Helical" evidence="10">
    <location>
        <begin position="127"/>
        <end position="149"/>
    </location>
</feature>